<dbReference type="Proteomes" id="UP000306317">
    <property type="component" value="Unassembled WGS sequence"/>
</dbReference>
<keyword evidence="1" id="KW-0472">Membrane</keyword>
<evidence type="ECO:0000256" key="1">
    <source>
        <dbReference type="SAM" id="Phobius"/>
    </source>
</evidence>
<comment type="caution">
    <text evidence="2">The sequence shown here is derived from an EMBL/GenBank/DDBJ whole genome shotgun (WGS) entry which is preliminary data.</text>
</comment>
<evidence type="ECO:0008006" key="4">
    <source>
        <dbReference type="Google" id="ProtNLM"/>
    </source>
</evidence>
<dbReference type="InterPro" id="IPR021834">
    <property type="entry name" value="DUF3426"/>
</dbReference>
<dbReference type="RefSeq" id="WP_136257772.1">
    <property type="nucleotide sequence ID" value="NZ_MWIO01000016.1"/>
</dbReference>
<dbReference type="EMBL" id="MWIO01000016">
    <property type="protein sequence ID" value="THD08408.1"/>
    <property type="molecule type" value="Genomic_DNA"/>
</dbReference>
<organism evidence="2 3">
    <name type="scientific">Rhodanobacter lindaniclasticus</name>
    <dbReference type="NCBI Taxonomy" id="75310"/>
    <lineage>
        <taxon>Bacteria</taxon>
        <taxon>Pseudomonadati</taxon>
        <taxon>Pseudomonadota</taxon>
        <taxon>Gammaproteobacteria</taxon>
        <taxon>Lysobacterales</taxon>
        <taxon>Rhodanobacteraceae</taxon>
        <taxon>Rhodanobacter</taxon>
    </lineage>
</organism>
<dbReference type="Pfam" id="PF11906">
    <property type="entry name" value="DUF3426"/>
    <property type="match status" value="1"/>
</dbReference>
<reference evidence="2 3" key="1">
    <citation type="submission" date="2017-02" db="EMBL/GenBank/DDBJ databases">
        <title>Whole genome sequencing of Rhodanobacter lindaniclasticus DSM 17932.</title>
        <authorList>
            <person name="Kumar S."/>
            <person name="Patil P."/>
            <person name="Patil P.B."/>
        </authorList>
    </citation>
    <scope>NUCLEOTIDE SEQUENCE [LARGE SCALE GENOMIC DNA]</scope>
    <source>
        <strain evidence="2 3">DSM 17932</strain>
    </source>
</reference>
<sequence>MYTQCPECLSVFSLDAQTLAKAHGHVVCGHCNASFGSLATLTEQLPPEPFVELAINEPALEPPLLDLVVYRPQPEPEVVAIEQPASALPDDFSRLVFAPRFAREPRGRRPRHAHGKPHRMRAASGERNWPWVLACGVLTLLLLAQLAWAKRDALIRDPTAGSWLRSSCAVLHCRLPLVAAPERLRLLASNVQAHPSVPNALMISASVRNDASFAQPYPVVTVTLSDAQGQRLAMRRLQPAEYLDDPVTLRQGLAPGAVAVLLLEVKDPGDKAVAFEFGFE</sequence>
<dbReference type="NCBIfam" id="TIGR02098">
    <property type="entry name" value="MJ0042_CXXC"/>
    <property type="match status" value="1"/>
</dbReference>
<protein>
    <recommendedName>
        <fullName evidence="4">Zinc finger/thioredoxin putative domain-containing protein</fullName>
    </recommendedName>
</protein>
<proteinExistence type="predicted"/>
<dbReference type="AlphaFoldDB" id="A0A4S3KJ83"/>
<dbReference type="InterPro" id="IPR011723">
    <property type="entry name" value="Znf/thioredoxin_put"/>
</dbReference>
<accession>A0A4S3KJ83</accession>
<name>A0A4S3KJ83_9GAMM</name>
<keyword evidence="1" id="KW-1133">Transmembrane helix</keyword>
<evidence type="ECO:0000313" key="3">
    <source>
        <dbReference type="Proteomes" id="UP000306317"/>
    </source>
</evidence>
<keyword evidence="3" id="KW-1185">Reference proteome</keyword>
<keyword evidence="1" id="KW-0812">Transmembrane</keyword>
<gene>
    <name evidence="2" type="ORF">B1991_05830</name>
</gene>
<evidence type="ECO:0000313" key="2">
    <source>
        <dbReference type="EMBL" id="THD08408.1"/>
    </source>
</evidence>
<feature type="transmembrane region" description="Helical" evidence="1">
    <location>
        <begin position="129"/>
        <end position="148"/>
    </location>
</feature>
<dbReference type="OrthoDB" id="6717714at2"/>